<dbReference type="InParanoid" id="A0A3P7EDF8"/>
<dbReference type="AlphaFoldDB" id="A0A3P7EDF8"/>
<feature type="coiled-coil region" evidence="1">
    <location>
        <begin position="179"/>
        <end position="206"/>
    </location>
</feature>
<feature type="coiled-coil region" evidence="1">
    <location>
        <begin position="118"/>
        <end position="148"/>
    </location>
</feature>
<evidence type="ECO:0000313" key="2">
    <source>
        <dbReference type="EMBL" id="VDM14494.1"/>
    </source>
</evidence>
<dbReference type="Proteomes" id="UP000270924">
    <property type="component" value="Unassembled WGS sequence"/>
</dbReference>
<dbReference type="EMBL" id="UYWW01006005">
    <property type="protein sequence ID" value="VDM14494.1"/>
    <property type="molecule type" value="Genomic_DNA"/>
</dbReference>
<reference evidence="2 3" key="1">
    <citation type="submission" date="2018-11" db="EMBL/GenBank/DDBJ databases">
        <authorList>
            <consortium name="Pathogen Informatics"/>
        </authorList>
    </citation>
    <scope>NUCLEOTIDE SEQUENCE [LARGE SCALE GENOMIC DNA]</scope>
</reference>
<sequence length="281" mass="32817">MESENNKTSDGYDQSSNEVALKKDATISDSSKISVFFSKGASVPIDRENLFQLLEVNKFLKEEMSLLNTEVHVMKKKLPPILNSEGNDFTDEFIRMKVEMDREKARVNKLEALWSSEKKKIIEERSKLKDEEDEWKEKIKERDELASKVNELHQHIIEKITGNEFNFIQHNLLVETDRYKTLQVDLEAFEQIVQQTEHELNHQEKIFEDNLDRMQIMNAMALIERDRTICTLVNQLKWITKRSVRAQRSGDPTTVMHTGTQTVTEFETYGPLADDMFGDEI</sequence>
<evidence type="ECO:0000256" key="1">
    <source>
        <dbReference type="SAM" id="Coils"/>
    </source>
</evidence>
<dbReference type="OrthoDB" id="5885482at2759"/>
<protein>
    <recommendedName>
        <fullName evidence="4">DUF4200 domain-containing protein</fullName>
    </recommendedName>
</protein>
<gene>
    <name evidence="2" type="ORF">WBA_LOCUS7880</name>
</gene>
<keyword evidence="1" id="KW-0175">Coiled coil</keyword>
<accession>A0A3P7EDF8</accession>
<keyword evidence="3" id="KW-1185">Reference proteome</keyword>
<proteinExistence type="predicted"/>
<name>A0A3P7EDF8_WUCBA</name>
<evidence type="ECO:0000313" key="3">
    <source>
        <dbReference type="Proteomes" id="UP000270924"/>
    </source>
</evidence>
<evidence type="ECO:0008006" key="4">
    <source>
        <dbReference type="Google" id="ProtNLM"/>
    </source>
</evidence>
<organism evidence="2 3">
    <name type="scientific">Wuchereria bancrofti</name>
    <dbReference type="NCBI Taxonomy" id="6293"/>
    <lineage>
        <taxon>Eukaryota</taxon>
        <taxon>Metazoa</taxon>
        <taxon>Ecdysozoa</taxon>
        <taxon>Nematoda</taxon>
        <taxon>Chromadorea</taxon>
        <taxon>Rhabditida</taxon>
        <taxon>Spirurina</taxon>
        <taxon>Spiruromorpha</taxon>
        <taxon>Filarioidea</taxon>
        <taxon>Onchocercidae</taxon>
        <taxon>Wuchereria</taxon>
    </lineage>
</organism>